<evidence type="ECO:0000259" key="1">
    <source>
        <dbReference type="PROSITE" id="PS51819"/>
    </source>
</evidence>
<dbReference type="InterPro" id="IPR037523">
    <property type="entry name" value="VOC_core"/>
</dbReference>
<proteinExistence type="predicted"/>
<feature type="domain" description="VOC" evidence="1">
    <location>
        <begin position="6"/>
        <end position="133"/>
    </location>
</feature>
<dbReference type="SUPFAM" id="SSF54593">
    <property type="entry name" value="Glyoxalase/Bleomycin resistance protein/Dihydroxybiphenyl dioxygenase"/>
    <property type="match status" value="1"/>
</dbReference>
<dbReference type="Proteomes" id="UP000706039">
    <property type="component" value="Unassembled WGS sequence"/>
</dbReference>
<dbReference type="InterPro" id="IPR004360">
    <property type="entry name" value="Glyas_Fos-R_dOase_dom"/>
</dbReference>
<name>A0ABS7PKC8_9SPHN</name>
<keyword evidence="3" id="KW-1185">Reference proteome</keyword>
<accession>A0ABS7PKC8</accession>
<evidence type="ECO:0000313" key="3">
    <source>
        <dbReference type="Proteomes" id="UP000706039"/>
    </source>
</evidence>
<dbReference type="CDD" id="cd06587">
    <property type="entry name" value="VOC"/>
    <property type="match status" value="1"/>
</dbReference>
<dbReference type="InterPro" id="IPR029068">
    <property type="entry name" value="Glyas_Bleomycin-R_OHBP_Dase"/>
</dbReference>
<dbReference type="PROSITE" id="PS51819">
    <property type="entry name" value="VOC"/>
    <property type="match status" value="1"/>
</dbReference>
<evidence type="ECO:0000313" key="2">
    <source>
        <dbReference type="EMBL" id="MBY8821753.1"/>
    </source>
</evidence>
<sequence>MAAKLAQQHVEIGLVSNGIDRPTRFYRDLMGFPVAGSIEIPNVGTITRFQAGDSIIRVLVPVEPAADPAGQGGFQAVVGIRYLALRIANLSEMVDRIATAGFAVPVPVRALRPGVRVALVEDGDGNTIELMEESAA</sequence>
<dbReference type="RefSeq" id="WP_222988840.1">
    <property type="nucleotide sequence ID" value="NZ_JAINVV010000003.1"/>
</dbReference>
<dbReference type="Gene3D" id="3.10.180.10">
    <property type="entry name" value="2,3-Dihydroxybiphenyl 1,2-Dioxygenase, domain 1"/>
    <property type="match status" value="1"/>
</dbReference>
<protein>
    <submittedName>
        <fullName evidence="2">VOC family protein</fullName>
    </submittedName>
</protein>
<reference evidence="2 3" key="1">
    <citation type="submission" date="2021-08" db="EMBL/GenBank/DDBJ databases">
        <authorList>
            <person name="Tuo L."/>
        </authorList>
    </citation>
    <scope>NUCLEOTIDE SEQUENCE [LARGE SCALE GENOMIC DNA]</scope>
    <source>
        <strain evidence="2 3">JCM 31229</strain>
    </source>
</reference>
<organism evidence="2 3">
    <name type="scientific">Sphingomonas colocasiae</name>
    <dbReference type="NCBI Taxonomy" id="1848973"/>
    <lineage>
        <taxon>Bacteria</taxon>
        <taxon>Pseudomonadati</taxon>
        <taxon>Pseudomonadota</taxon>
        <taxon>Alphaproteobacteria</taxon>
        <taxon>Sphingomonadales</taxon>
        <taxon>Sphingomonadaceae</taxon>
        <taxon>Sphingomonas</taxon>
    </lineage>
</organism>
<dbReference type="Pfam" id="PF00903">
    <property type="entry name" value="Glyoxalase"/>
    <property type="match status" value="1"/>
</dbReference>
<dbReference type="EMBL" id="JAINVV010000003">
    <property type="protein sequence ID" value="MBY8821753.1"/>
    <property type="molecule type" value="Genomic_DNA"/>
</dbReference>
<gene>
    <name evidence="2" type="ORF">K7G82_05590</name>
</gene>
<comment type="caution">
    <text evidence="2">The sequence shown here is derived from an EMBL/GenBank/DDBJ whole genome shotgun (WGS) entry which is preliminary data.</text>
</comment>